<accession>A0A7X6KX47</accession>
<dbReference type="AlphaFoldDB" id="A0A7X6KX47"/>
<protein>
    <submittedName>
        <fullName evidence="3">DUF58 domain-containing protein</fullName>
    </submittedName>
</protein>
<evidence type="ECO:0000256" key="1">
    <source>
        <dbReference type="SAM" id="Phobius"/>
    </source>
</evidence>
<feature type="transmembrane region" description="Helical" evidence="1">
    <location>
        <begin position="7"/>
        <end position="26"/>
    </location>
</feature>
<evidence type="ECO:0000313" key="3">
    <source>
        <dbReference type="EMBL" id="NKY23836.1"/>
    </source>
</evidence>
<evidence type="ECO:0000313" key="4">
    <source>
        <dbReference type="Proteomes" id="UP000581206"/>
    </source>
</evidence>
<dbReference type="PANTHER" id="PTHR34351:SF1">
    <property type="entry name" value="SLR1927 PROTEIN"/>
    <property type="match status" value="1"/>
</dbReference>
<sequence>MRLRPTGRGIGMVLLGLGVMAVAVAVGSPDLLVLGAIPVLATVVGIVLVLVEGARGRRRGLEVRRTVRPDPVFTGRSAEVEVRVTGRNAGALQLREQAATELSGGRPLRARVVRSRDQVQLTYQVTAGRRGRWAMGPLTVTRTDPFGVARIRGPLGDEQSLSAWPAVTELPVPRTLVVAEPERAVTGAHSPGSDDAALREYQVGDDLRRVHWPSSARRGALLVRTDEHAGVRAASVLLDPAPEGDELEWSIAMAASAALALRAAGHPTTLLTDGPRPGTGDRTALLDATVDLVGQPDRDAADRALLAQIRTVESTDSGVGLVVAVLGPQRPALRAALAGLSTARPCWAIVRGTGEQATDTTRDLLRAGWHTVQTESGSDPTATWLALGSVA</sequence>
<dbReference type="EMBL" id="JAAXOX010000009">
    <property type="protein sequence ID" value="NKY23836.1"/>
    <property type="molecule type" value="Genomic_DNA"/>
</dbReference>
<dbReference type="PANTHER" id="PTHR34351">
    <property type="entry name" value="SLR1927 PROTEIN-RELATED"/>
    <property type="match status" value="1"/>
</dbReference>
<dbReference type="RefSeq" id="WP_168630966.1">
    <property type="nucleotide sequence ID" value="NZ_BONL01000007.1"/>
</dbReference>
<keyword evidence="1" id="KW-1133">Transmembrane helix</keyword>
<keyword evidence="4" id="KW-1185">Reference proteome</keyword>
<proteinExistence type="predicted"/>
<keyword evidence="1" id="KW-0812">Transmembrane</keyword>
<comment type="caution">
    <text evidence="3">The sequence shown here is derived from an EMBL/GenBank/DDBJ whole genome shotgun (WGS) entry which is preliminary data.</text>
</comment>
<evidence type="ECO:0000259" key="2">
    <source>
        <dbReference type="Pfam" id="PF01882"/>
    </source>
</evidence>
<gene>
    <name evidence="3" type="ORF">HGA03_14290</name>
</gene>
<dbReference type="Pfam" id="PF01882">
    <property type="entry name" value="DUF58"/>
    <property type="match status" value="1"/>
</dbReference>
<feature type="domain" description="DUF58" evidence="2">
    <location>
        <begin position="198"/>
        <end position="239"/>
    </location>
</feature>
<feature type="transmembrane region" description="Helical" evidence="1">
    <location>
        <begin position="32"/>
        <end position="51"/>
    </location>
</feature>
<organism evidence="3 4">
    <name type="scientific">Cellulomonas denverensis</name>
    <dbReference type="NCBI Taxonomy" id="264297"/>
    <lineage>
        <taxon>Bacteria</taxon>
        <taxon>Bacillati</taxon>
        <taxon>Actinomycetota</taxon>
        <taxon>Actinomycetes</taxon>
        <taxon>Micrococcales</taxon>
        <taxon>Cellulomonadaceae</taxon>
        <taxon>Cellulomonas</taxon>
    </lineage>
</organism>
<keyword evidence="1" id="KW-0472">Membrane</keyword>
<reference evidence="3 4" key="1">
    <citation type="submission" date="2020-04" db="EMBL/GenBank/DDBJ databases">
        <title>MicrobeNet Type strains.</title>
        <authorList>
            <person name="Nicholson A.C."/>
        </authorList>
    </citation>
    <scope>NUCLEOTIDE SEQUENCE [LARGE SCALE GENOMIC DNA]</scope>
    <source>
        <strain evidence="3 4">ATCC BAA-788</strain>
    </source>
</reference>
<name>A0A7X6KX47_9CELL</name>
<dbReference type="InterPro" id="IPR002881">
    <property type="entry name" value="DUF58"/>
</dbReference>
<dbReference type="Proteomes" id="UP000581206">
    <property type="component" value="Unassembled WGS sequence"/>
</dbReference>